<protein>
    <submittedName>
        <fullName evidence="1">Uncharacterized protein</fullName>
    </submittedName>
</protein>
<name>A0AAV4PDL8_9ARAC</name>
<organism evidence="1 2">
    <name type="scientific">Caerostris darwini</name>
    <dbReference type="NCBI Taxonomy" id="1538125"/>
    <lineage>
        <taxon>Eukaryota</taxon>
        <taxon>Metazoa</taxon>
        <taxon>Ecdysozoa</taxon>
        <taxon>Arthropoda</taxon>
        <taxon>Chelicerata</taxon>
        <taxon>Arachnida</taxon>
        <taxon>Araneae</taxon>
        <taxon>Araneomorphae</taxon>
        <taxon>Entelegynae</taxon>
        <taxon>Araneoidea</taxon>
        <taxon>Araneidae</taxon>
        <taxon>Caerostris</taxon>
    </lineage>
</organism>
<gene>
    <name evidence="1" type="ORF">CDAR_25231</name>
</gene>
<dbReference type="EMBL" id="BPLQ01002707">
    <property type="protein sequence ID" value="GIX95206.1"/>
    <property type="molecule type" value="Genomic_DNA"/>
</dbReference>
<comment type="caution">
    <text evidence="1">The sequence shown here is derived from an EMBL/GenBank/DDBJ whole genome shotgun (WGS) entry which is preliminary data.</text>
</comment>
<evidence type="ECO:0000313" key="2">
    <source>
        <dbReference type="Proteomes" id="UP001054837"/>
    </source>
</evidence>
<dbReference type="AlphaFoldDB" id="A0AAV4PDL8"/>
<keyword evidence="2" id="KW-1185">Reference proteome</keyword>
<sequence>MLPLSKEICVCVNLQNITAISCIRSLPCSLTLLQFPAHESELPSVLYLKLLYSKFSPTRTLPLPPAFESVLLPYSTSNPAIKMSGLRNYAFQFQDITFFLKRNLLEDFFDGLKIPKCPRDKEEKRSINDESRQEILDYGRIELIKGDFEPKTKKFMETLTNHHANFHSNNKSPRGVHVELKTMWSPLFLCNLFSGEFMCPVPESCSTRICTCAINDLPAGKSSRNAPGHLKDGGTSVVSWRCEFYFGNFDPGPPVRAVKCSRLLINSQNVCPSFKWLGNSGNK</sequence>
<dbReference type="PROSITE" id="PS51257">
    <property type="entry name" value="PROKAR_LIPOPROTEIN"/>
    <property type="match status" value="1"/>
</dbReference>
<evidence type="ECO:0000313" key="1">
    <source>
        <dbReference type="EMBL" id="GIX95206.1"/>
    </source>
</evidence>
<accession>A0AAV4PDL8</accession>
<proteinExistence type="predicted"/>
<dbReference type="Proteomes" id="UP001054837">
    <property type="component" value="Unassembled WGS sequence"/>
</dbReference>
<reference evidence="1 2" key="1">
    <citation type="submission" date="2021-06" db="EMBL/GenBank/DDBJ databases">
        <title>Caerostris darwini draft genome.</title>
        <authorList>
            <person name="Kono N."/>
            <person name="Arakawa K."/>
        </authorList>
    </citation>
    <scope>NUCLEOTIDE SEQUENCE [LARGE SCALE GENOMIC DNA]</scope>
</reference>